<keyword evidence="4" id="KW-0175">Coiled coil</keyword>
<proteinExistence type="inferred from homology"/>
<evidence type="ECO:0000256" key="2">
    <source>
        <dbReference type="ARBA" id="ARBA00007861"/>
    </source>
</evidence>
<evidence type="ECO:0000256" key="3">
    <source>
        <dbReference type="ARBA" id="ARBA00014234"/>
    </source>
</evidence>
<dbReference type="PANTHER" id="PTHR16038">
    <property type="entry name" value="NOP SEVEN ASSOCIATED PROTEIN 1"/>
    <property type="match status" value="1"/>
</dbReference>
<dbReference type="GO" id="GO:0042273">
    <property type="term" value="P:ribosomal large subunit biogenesis"/>
    <property type="evidence" value="ECO:0007669"/>
    <property type="project" value="InterPro"/>
</dbReference>
<dbReference type="InterPro" id="IPR036322">
    <property type="entry name" value="WD40_repeat_dom_sf"/>
</dbReference>
<feature type="coiled-coil region" evidence="4">
    <location>
        <begin position="146"/>
        <end position="173"/>
    </location>
</feature>
<evidence type="ECO:0000256" key="5">
    <source>
        <dbReference type="SAM" id="MobiDB-lite"/>
    </source>
</evidence>
<name>A0AAV5QSI2_9ASCO</name>
<dbReference type="GeneID" id="90075399"/>
<keyword evidence="7" id="KW-1185">Reference proteome</keyword>
<dbReference type="GO" id="GO:0030687">
    <property type="term" value="C:preribosome, large subunit precursor"/>
    <property type="evidence" value="ECO:0007669"/>
    <property type="project" value="TreeGrafter"/>
</dbReference>
<comment type="function">
    <text evidence="1">Involved in the biogenesis of the 60S ribosomal subunit.</text>
</comment>
<organism evidence="6 7">
    <name type="scientific">Saccharomycopsis crataegensis</name>
    <dbReference type="NCBI Taxonomy" id="43959"/>
    <lineage>
        <taxon>Eukaryota</taxon>
        <taxon>Fungi</taxon>
        <taxon>Dikarya</taxon>
        <taxon>Ascomycota</taxon>
        <taxon>Saccharomycotina</taxon>
        <taxon>Saccharomycetes</taxon>
        <taxon>Saccharomycopsidaceae</taxon>
        <taxon>Saccharomycopsis</taxon>
    </lineage>
</organism>
<gene>
    <name evidence="6" type="ORF">DASC09_047490</name>
</gene>
<dbReference type="PANTHER" id="PTHR16038:SF4">
    <property type="entry name" value="WD REPEAT-CONTAINING PROTEIN 74"/>
    <property type="match status" value="1"/>
</dbReference>
<dbReference type="EMBL" id="BTFZ01000011">
    <property type="protein sequence ID" value="GMM37424.1"/>
    <property type="molecule type" value="Genomic_DNA"/>
</dbReference>
<accession>A0AAV5QSI2</accession>
<dbReference type="RefSeq" id="XP_064854420.1">
    <property type="nucleotide sequence ID" value="XM_064998348.1"/>
</dbReference>
<dbReference type="SUPFAM" id="SSF50978">
    <property type="entry name" value="WD40 repeat-like"/>
    <property type="match status" value="1"/>
</dbReference>
<dbReference type="InterPro" id="IPR037379">
    <property type="entry name" value="WDR74/Nsa1"/>
</dbReference>
<feature type="compositionally biased region" description="Acidic residues" evidence="5">
    <location>
        <begin position="469"/>
        <end position="497"/>
    </location>
</feature>
<dbReference type="Proteomes" id="UP001360560">
    <property type="component" value="Unassembled WGS sequence"/>
</dbReference>
<evidence type="ECO:0000256" key="1">
    <source>
        <dbReference type="ARBA" id="ARBA00002889"/>
    </source>
</evidence>
<dbReference type="AlphaFoldDB" id="A0AAV5QSI2"/>
<reference evidence="6 7" key="1">
    <citation type="journal article" date="2023" name="Elife">
        <title>Identification of key yeast species and microbe-microbe interactions impacting larval growth of Drosophila in the wild.</title>
        <authorList>
            <person name="Mure A."/>
            <person name="Sugiura Y."/>
            <person name="Maeda R."/>
            <person name="Honda K."/>
            <person name="Sakurai N."/>
            <person name="Takahashi Y."/>
            <person name="Watada M."/>
            <person name="Katoh T."/>
            <person name="Gotoh A."/>
            <person name="Gotoh Y."/>
            <person name="Taniguchi I."/>
            <person name="Nakamura K."/>
            <person name="Hayashi T."/>
            <person name="Katayama T."/>
            <person name="Uemura T."/>
            <person name="Hattori Y."/>
        </authorList>
    </citation>
    <scope>NUCLEOTIDE SEQUENCE [LARGE SCALE GENOMIC DNA]</scope>
    <source>
        <strain evidence="6 7">SC-9</strain>
    </source>
</reference>
<comment type="similarity">
    <text evidence="2">Belongs to the NSA1 family.</text>
</comment>
<feature type="region of interest" description="Disordered" evidence="5">
    <location>
        <begin position="459"/>
        <end position="511"/>
    </location>
</feature>
<feature type="compositionally biased region" description="Basic residues" evidence="5">
    <location>
        <begin position="502"/>
        <end position="511"/>
    </location>
</feature>
<dbReference type="GO" id="GO:0005730">
    <property type="term" value="C:nucleolus"/>
    <property type="evidence" value="ECO:0007669"/>
    <property type="project" value="InterPro"/>
</dbReference>
<protein>
    <recommendedName>
        <fullName evidence="3">Ribosome biogenesis protein NSA1</fullName>
    </recommendedName>
</protein>
<evidence type="ECO:0000313" key="6">
    <source>
        <dbReference type="EMBL" id="GMM37424.1"/>
    </source>
</evidence>
<evidence type="ECO:0000256" key="4">
    <source>
        <dbReference type="SAM" id="Coils"/>
    </source>
</evidence>
<comment type="caution">
    <text evidence="6">The sequence shown here is derived from an EMBL/GenBank/DDBJ whole genome shotgun (WGS) entry which is preliminary data.</text>
</comment>
<sequence>MRLLVAVDDKSSFKEIVCEHGTDTSKQTGIQPISITSYKYGGEKSDRIAKIISFTHGSHKLLAIVRNNYTVQILKLTSTSTVNNYTVVKSIPLEPGNDTTKSGEAPSYETKFVALNIHHDEFLYAATQSGDAYFISLDDIVEGIPSEVDQEEIEEHEKEYQEKAEARDKKFEESIAARKKDPKKLVEPKKPIKITRNIPEILFDNDVPVIQVNLKRTRVHAFVDSTANFGIFAYGGENEDLRIISVATELSDHKQKQLKGKSKSKSLKLSQPLVLYEAKNVKHDRLDLRVPVWVSNIVFFNEETNKLDHTPTPDEFKSQTVKLELLTTTYYGEIRKYDTSHGRKPVSNQIAFPAPHNTPNKKPKILTMGIGKTGVQDDAIVISDDHNSVIKYNIVKNRSLGKLVGAQGATQSIYCTMDVVVTGGLDKYVRVFEREDREQIAKVFVKSRISCVYLVEEDHEENDKKRSLEEDDEQDHSNEEEDDGADDLWDQLEEEDESQLKVKPKKKKARK</sequence>
<evidence type="ECO:0000313" key="7">
    <source>
        <dbReference type="Proteomes" id="UP001360560"/>
    </source>
</evidence>